<organism evidence="2 3">
    <name type="scientific">Plutella xylostella</name>
    <name type="common">Diamondback moth</name>
    <name type="synonym">Plutella maculipennis</name>
    <dbReference type="NCBI Taxonomy" id="51655"/>
    <lineage>
        <taxon>Eukaryota</taxon>
        <taxon>Metazoa</taxon>
        <taxon>Ecdysozoa</taxon>
        <taxon>Arthropoda</taxon>
        <taxon>Hexapoda</taxon>
        <taxon>Insecta</taxon>
        <taxon>Pterygota</taxon>
        <taxon>Neoptera</taxon>
        <taxon>Endopterygota</taxon>
        <taxon>Lepidoptera</taxon>
        <taxon>Glossata</taxon>
        <taxon>Ditrysia</taxon>
        <taxon>Yponomeutoidea</taxon>
        <taxon>Plutellidae</taxon>
        <taxon>Plutella</taxon>
    </lineage>
</organism>
<keyword evidence="3" id="KW-1185">Reference proteome</keyword>
<evidence type="ECO:0000256" key="1">
    <source>
        <dbReference type="SAM" id="MobiDB-lite"/>
    </source>
</evidence>
<proteinExistence type="predicted"/>
<reference evidence="2 3" key="1">
    <citation type="submission" date="2021-06" db="EMBL/GenBank/DDBJ databases">
        <title>A haploid diamondback moth (Plutella xylostella L.) genome assembly resolves 31 chromosomes and identifies a diamide resistance mutation.</title>
        <authorList>
            <person name="Ward C.M."/>
            <person name="Perry K.D."/>
            <person name="Baker G."/>
            <person name="Powis K."/>
            <person name="Heckel D.G."/>
            <person name="Baxter S.W."/>
        </authorList>
    </citation>
    <scope>NUCLEOTIDE SEQUENCE [LARGE SCALE GENOMIC DNA]</scope>
    <source>
        <strain evidence="2 3">LV</strain>
        <tissue evidence="2">Single pupa</tissue>
    </source>
</reference>
<gene>
    <name evidence="2" type="ORF">JYU34_009864</name>
</gene>
<feature type="region of interest" description="Disordered" evidence="1">
    <location>
        <begin position="46"/>
        <end position="67"/>
    </location>
</feature>
<dbReference type="Proteomes" id="UP000823941">
    <property type="component" value="Chromosome 13"/>
</dbReference>
<sequence length="67" mass="7510">MGRCVPRVGSQPPMLAGLIRKLLSTTEVRRLYDMKIRNGGCVRVWGRRSAPPSRPAAPRGPWGRVQR</sequence>
<protein>
    <submittedName>
        <fullName evidence="2">Uncharacterized protein</fullName>
    </submittedName>
</protein>
<name>A0ABQ7QKH8_PLUXY</name>
<accession>A0ABQ7QKH8</accession>
<comment type="caution">
    <text evidence="2">The sequence shown here is derived from an EMBL/GenBank/DDBJ whole genome shotgun (WGS) entry which is preliminary data.</text>
</comment>
<evidence type="ECO:0000313" key="2">
    <source>
        <dbReference type="EMBL" id="KAG7305740.1"/>
    </source>
</evidence>
<feature type="compositionally biased region" description="Low complexity" evidence="1">
    <location>
        <begin position="47"/>
        <end position="67"/>
    </location>
</feature>
<evidence type="ECO:0000313" key="3">
    <source>
        <dbReference type="Proteomes" id="UP000823941"/>
    </source>
</evidence>
<dbReference type="EMBL" id="JAHIBW010000013">
    <property type="protein sequence ID" value="KAG7305740.1"/>
    <property type="molecule type" value="Genomic_DNA"/>
</dbReference>